<organism evidence="4 5">
    <name type="scientific">Meira miltonrushii</name>
    <dbReference type="NCBI Taxonomy" id="1280837"/>
    <lineage>
        <taxon>Eukaryota</taxon>
        <taxon>Fungi</taxon>
        <taxon>Dikarya</taxon>
        <taxon>Basidiomycota</taxon>
        <taxon>Ustilaginomycotina</taxon>
        <taxon>Exobasidiomycetes</taxon>
        <taxon>Exobasidiales</taxon>
        <taxon>Brachybasidiaceae</taxon>
        <taxon>Meira</taxon>
    </lineage>
</organism>
<keyword evidence="5" id="KW-1185">Reference proteome</keyword>
<dbReference type="Proteomes" id="UP000245771">
    <property type="component" value="Unassembled WGS sequence"/>
</dbReference>
<dbReference type="AlphaFoldDB" id="A0A316VL79"/>
<dbReference type="Gene3D" id="1.25.40.10">
    <property type="entry name" value="Tetratricopeptide repeat domain"/>
    <property type="match status" value="1"/>
</dbReference>
<sequence>MATRAIWLGSARVASLASSAARHNAVRMSSMNAVSRVQGRDYNNIHTTAAARNDGMLKQDPVTESTTENSSAQQDQSTASSSKQTLDTKPKSKRIRRGGGTPLFVARNPSSATTSVGNLSKQKRYLERQAFDYLNENEKVFKDDDVMRTLMLKLGKQVKRLDLVGSINTCAGIRDRMLHVERQTKRKASLTPPTYIFHQLLTVLGSYGDLPRCKEILDEMRACGKEIGITELELVLRAAAFSGGADEVDDILSDLVKLLNDRGEPGKEGKDDLSQTQADDQILQADFMRNWTPKMYRTMFLQCQMSRNLEYGLTLLGAAGRRSKEEEEKDPTRQHLFLHEILDLTTIKAILNLARDCRHARLMSDLALWFDEGASKRTLGYDIWMEVLRCCAEEHWFPGVELAWERSIRRGLFRPDEGLFMSILHCASRASQPKFIEDILMAMKGFGQVRNEMREWHLMPLFDAQCSKSDFEGALRTATKIAKLAHVASTKNHLLALSNPFESSKTLARTAYKAFVTVGRDGSEDGGVITHSMNAMIRLARKTGLHEMALKIYGVRKYLADGLKVSEAALPKLPTFYLELGMNADMVGEPGKEIIRQTITQIQDMDTVHEQEISANKRIIQPDIATFNALLGTAIDTDSRELAEFVFRELNAYKIKADETTYERAIVLYVAQENYSDAYAFLQECQSKMIPSKASFLAVALRCLREDDDRWINIGQEMVKNGYFPGGELLNALIKGGHISAARLGELSRSRERTKDRESDEDDYAE</sequence>
<accession>A0A316VL79</accession>
<dbReference type="PANTHER" id="PTHR47447">
    <property type="entry name" value="OS03G0856100 PROTEIN"/>
    <property type="match status" value="1"/>
</dbReference>
<keyword evidence="1" id="KW-0677">Repeat</keyword>
<feature type="domain" description="Pentatricopeptide repeat-containing protein-mitochondrial" evidence="3">
    <location>
        <begin position="417"/>
        <end position="553"/>
    </location>
</feature>
<proteinExistence type="predicted"/>
<dbReference type="InterPro" id="IPR057027">
    <property type="entry name" value="TPR_mt"/>
</dbReference>
<evidence type="ECO:0000313" key="4">
    <source>
        <dbReference type="EMBL" id="PWN36295.1"/>
    </source>
</evidence>
<dbReference type="STRING" id="1280837.A0A316VL79"/>
<dbReference type="Pfam" id="PF23276">
    <property type="entry name" value="TPR_24"/>
    <property type="match status" value="1"/>
</dbReference>
<gene>
    <name evidence="4" type="ORF">FA14DRAFT_53909</name>
</gene>
<dbReference type="GeneID" id="37024271"/>
<dbReference type="InParanoid" id="A0A316VL79"/>
<evidence type="ECO:0000256" key="1">
    <source>
        <dbReference type="ARBA" id="ARBA00022737"/>
    </source>
</evidence>
<evidence type="ECO:0000256" key="2">
    <source>
        <dbReference type="SAM" id="MobiDB-lite"/>
    </source>
</evidence>
<dbReference type="OrthoDB" id="185373at2759"/>
<dbReference type="PANTHER" id="PTHR47447:SF17">
    <property type="entry name" value="OS12G0638900 PROTEIN"/>
    <property type="match status" value="1"/>
</dbReference>
<dbReference type="EMBL" id="KZ819603">
    <property type="protein sequence ID" value="PWN36295.1"/>
    <property type="molecule type" value="Genomic_DNA"/>
</dbReference>
<feature type="compositionally biased region" description="Low complexity" evidence="2">
    <location>
        <begin position="70"/>
        <end position="85"/>
    </location>
</feature>
<feature type="compositionally biased region" description="Polar residues" evidence="2">
    <location>
        <begin position="108"/>
        <end position="117"/>
    </location>
</feature>
<evidence type="ECO:0000259" key="3">
    <source>
        <dbReference type="Pfam" id="PF23276"/>
    </source>
</evidence>
<reference evidence="4 5" key="1">
    <citation type="journal article" date="2018" name="Mol. Biol. Evol.">
        <title>Broad Genomic Sampling Reveals a Smut Pathogenic Ancestry of the Fungal Clade Ustilaginomycotina.</title>
        <authorList>
            <person name="Kijpornyongpan T."/>
            <person name="Mondo S.J."/>
            <person name="Barry K."/>
            <person name="Sandor L."/>
            <person name="Lee J."/>
            <person name="Lipzen A."/>
            <person name="Pangilinan J."/>
            <person name="LaButti K."/>
            <person name="Hainaut M."/>
            <person name="Henrissat B."/>
            <person name="Grigoriev I.V."/>
            <person name="Spatafora J.W."/>
            <person name="Aime M.C."/>
        </authorList>
    </citation>
    <scope>NUCLEOTIDE SEQUENCE [LARGE SCALE GENOMIC DNA]</scope>
    <source>
        <strain evidence="4 5">MCA 3882</strain>
    </source>
</reference>
<dbReference type="InterPro" id="IPR011990">
    <property type="entry name" value="TPR-like_helical_dom_sf"/>
</dbReference>
<feature type="region of interest" description="Disordered" evidence="2">
    <location>
        <begin position="52"/>
        <end position="117"/>
    </location>
</feature>
<name>A0A316VL79_9BASI</name>
<protein>
    <recommendedName>
        <fullName evidence="3">Pentatricopeptide repeat-containing protein-mitochondrial domain-containing protein</fullName>
    </recommendedName>
</protein>
<dbReference type="RefSeq" id="XP_025356597.1">
    <property type="nucleotide sequence ID" value="XM_025502490.1"/>
</dbReference>
<evidence type="ECO:0000313" key="5">
    <source>
        <dbReference type="Proteomes" id="UP000245771"/>
    </source>
</evidence>